<dbReference type="KEGG" id="obi:106883920"/>
<dbReference type="Pfam" id="PF00621">
    <property type="entry name" value="RhoGEF"/>
    <property type="match status" value="1"/>
</dbReference>
<evidence type="ECO:0000259" key="1">
    <source>
        <dbReference type="Pfam" id="PF00621"/>
    </source>
</evidence>
<dbReference type="Gene3D" id="1.20.900.10">
    <property type="entry name" value="Dbl homology (DH) domain"/>
    <property type="match status" value="1"/>
</dbReference>
<dbReference type="InterPro" id="IPR000219">
    <property type="entry name" value="DH_dom"/>
</dbReference>
<organism evidence="2">
    <name type="scientific">Octopus bimaculoides</name>
    <name type="common">California two-spotted octopus</name>
    <dbReference type="NCBI Taxonomy" id="37653"/>
    <lineage>
        <taxon>Eukaryota</taxon>
        <taxon>Metazoa</taxon>
        <taxon>Spiralia</taxon>
        <taxon>Lophotrochozoa</taxon>
        <taxon>Mollusca</taxon>
        <taxon>Cephalopoda</taxon>
        <taxon>Coleoidea</taxon>
        <taxon>Octopodiformes</taxon>
        <taxon>Octopoda</taxon>
        <taxon>Incirrata</taxon>
        <taxon>Octopodidae</taxon>
        <taxon>Octopus</taxon>
    </lineage>
</organism>
<proteinExistence type="predicted"/>
<dbReference type="EMBL" id="KQ416468">
    <property type="protein sequence ID" value="KOF96874.1"/>
    <property type="molecule type" value="Genomic_DNA"/>
</dbReference>
<feature type="domain" description="DH" evidence="1">
    <location>
        <begin position="132"/>
        <end position="267"/>
    </location>
</feature>
<dbReference type="GO" id="GO:0005096">
    <property type="term" value="F:GTPase activator activity"/>
    <property type="evidence" value="ECO:0007669"/>
    <property type="project" value="InterPro"/>
</dbReference>
<dbReference type="SUPFAM" id="SSF50729">
    <property type="entry name" value="PH domain-like"/>
    <property type="match status" value="1"/>
</dbReference>
<sequence length="342" mass="39341">MNSIIDNFHDINIDKNVIKNYSTVESKITESREDEYGVQEISISAEPSQVSIRNGRPPSVETDSWGILEEIMSSSSIAVEPKMTYQEKVECMTSLRKIILEKILMNGNVDLAEMRRLLSCRDIFEENVVLSSLDLLKVDNMFSLIPKLIKSMEYFLAELNAALKNWSENSSLSGAYSNIMSNVALFYEYNSTIAIVLNILQGNEGIESYDATMKKVMPNIETPFSDLLHCPIIAHYRVYFGLKELCKYTSRDHTDYFILKETRINMRKHSCFVPPQINRLHLIKSGYAVQMDKNKRKLRFLFLFPKNLIITKLKIKSNCAYFHTKGIIRLGKRMVTIESTVI</sequence>
<dbReference type="SUPFAM" id="SSF48065">
    <property type="entry name" value="DBL homology domain (DH-domain)"/>
    <property type="match status" value="1"/>
</dbReference>
<dbReference type="InterPro" id="IPR037769">
    <property type="entry name" value="Abr/Bcr"/>
</dbReference>
<accession>A0A0L8I665</accession>
<gene>
    <name evidence="2" type="ORF">OCBIM_22033131mg</name>
</gene>
<evidence type="ECO:0000313" key="2">
    <source>
        <dbReference type="EMBL" id="KOF96874.1"/>
    </source>
</evidence>
<dbReference type="AlphaFoldDB" id="A0A0L8I665"/>
<dbReference type="InterPro" id="IPR035899">
    <property type="entry name" value="DBL_dom_sf"/>
</dbReference>
<reference evidence="2" key="1">
    <citation type="submission" date="2015-07" db="EMBL/GenBank/DDBJ databases">
        <title>MeaNS - Measles Nucleotide Surveillance Program.</title>
        <authorList>
            <person name="Tran T."/>
            <person name="Druce J."/>
        </authorList>
    </citation>
    <scope>NUCLEOTIDE SEQUENCE</scope>
    <source>
        <strain evidence="2">UCB-OBI-ISO-001</strain>
        <tissue evidence="2">Gonad</tissue>
    </source>
</reference>
<protein>
    <recommendedName>
        <fullName evidence="1">DH domain-containing protein</fullName>
    </recommendedName>
</protein>
<dbReference type="GO" id="GO:0005085">
    <property type="term" value="F:guanyl-nucleotide exchange factor activity"/>
    <property type="evidence" value="ECO:0007669"/>
    <property type="project" value="InterPro"/>
</dbReference>
<dbReference type="PANTHER" id="PTHR23182">
    <property type="entry name" value="BREAKPOINT CLUSTER REGION PROTEIN BCR"/>
    <property type="match status" value="1"/>
</dbReference>
<name>A0A0L8I665_OCTBM</name>
<dbReference type="PANTHER" id="PTHR23182:SF1">
    <property type="entry name" value="RHO GTPASE ACTIVATING PROTEIN AT 1A, ISOFORM E"/>
    <property type="match status" value="1"/>
</dbReference>
<dbReference type="OrthoDB" id="10320462at2759"/>
<dbReference type="STRING" id="37653.A0A0L8I665"/>
<dbReference type="GO" id="GO:0016020">
    <property type="term" value="C:membrane"/>
    <property type="evidence" value="ECO:0007669"/>
    <property type="project" value="TreeGrafter"/>
</dbReference>